<comment type="caution">
    <text evidence="1">The sequence shown here is derived from an EMBL/GenBank/DDBJ whole genome shotgun (WGS) entry which is preliminary data.</text>
</comment>
<evidence type="ECO:0000313" key="2">
    <source>
        <dbReference type="Proteomes" id="UP000789920"/>
    </source>
</evidence>
<organism evidence="1 2">
    <name type="scientific">Racocetra persica</name>
    <dbReference type="NCBI Taxonomy" id="160502"/>
    <lineage>
        <taxon>Eukaryota</taxon>
        <taxon>Fungi</taxon>
        <taxon>Fungi incertae sedis</taxon>
        <taxon>Mucoromycota</taxon>
        <taxon>Glomeromycotina</taxon>
        <taxon>Glomeromycetes</taxon>
        <taxon>Diversisporales</taxon>
        <taxon>Gigasporaceae</taxon>
        <taxon>Racocetra</taxon>
    </lineage>
</organism>
<feature type="non-terminal residue" evidence="1">
    <location>
        <position position="1"/>
    </location>
</feature>
<feature type="non-terminal residue" evidence="1">
    <location>
        <position position="66"/>
    </location>
</feature>
<evidence type="ECO:0000313" key="1">
    <source>
        <dbReference type="EMBL" id="CAG8828942.1"/>
    </source>
</evidence>
<proteinExistence type="predicted"/>
<accession>A0ACA9S7U7</accession>
<keyword evidence="2" id="KW-1185">Reference proteome</keyword>
<dbReference type="EMBL" id="CAJVQC010096360">
    <property type="protein sequence ID" value="CAG8828942.1"/>
    <property type="molecule type" value="Genomic_DNA"/>
</dbReference>
<reference evidence="1" key="1">
    <citation type="submission" date="2021-06" db="EMBL/GenBank/DDBJ databases">
        <authorList>
            <person name="Kallberg Y."/>
            <person name="Tangrot J."/>
            <person name="Rosling A."/>
        </authorList>
    </citation>
    <scope>NUCLEOTIDE SEQUENCE</scope>
    <source>
        <strain evidence="1">MA461A</strain>
    </source>
</reference>
<protein>
    <submittedName>
        <fullName evidence="1">26574_t:CDS:1</fullName>
    </submittedName>
</protein>
<name>A0ACA9S7U7_9GLOM</name>
<dbReference type="Proteomes" id="UP000789920">
    <property type="component" value="Unassembled WGS sequence"/>
</dbReference>
<sequence>SDLQKYLSSWINERVYIKTFKKADKIIKHDSRPSNNCVSAVSTYQFIKRLKGSKPTNKFGSTVSQS</sequence>
<gene>
    <name evidence="1" type="ORF">RPERSI_LOCUS27372</name>
</gene>